<protein>
    <submittedName>
        <fullName evidence="1">Uncharacterized protein</fullName>
    </submittedName>
</protein>
<comment type="caution">
    <text evidence="1">The sequence shown here is derived from an EMBL/GenBank/DDBJ whole genome shotgun (WGS) entry which is preliminary data.</text>
</comment>
<dbReference type="AlphaFoldDB" id="A0A645I4S5"/>
<gene>
    <name evidence="1" type="ORF">SDC9_190040</name>
</gene>
<reference evidence="1" key="1">
    <citation type="submission" date="2019-08" db="EMBL/GenBank/DDBJ databases">
        <authorList>
            <person name="Kucharzyk K."/>
            <person name="Murdoch R.W."/>
            <person name="Higgins S."/>
            <person name="Loffler F."/>
        </authorList>
    </citation>
    <scope>NUCLEOTIDE SEQUENCE</scope>
</reference>
<name>A0A645I4S5_9ZZZZ</name>
<organism evidence="1">
    <name type="scientific">bioreactor metagenome</name>
    <dbReference type="NCBI Taxonomy" id="1076179"/>
    <lineage>
        <taxon>unclassified sequences</taxon>
        <taxon>metagenomes</taxon>
        <taxon>ecological metagenomes</taxon>
    </lineage>
</organism>
<proteinExistence type="predicted"/>
<accession>A0A645I4S5</accession>
<evidence type="ECO:0000313" key="1">
    <source>
        <dbReference type="EMBL" id="MPN42483.1"/>
    </source>
</evidence>
<dbReference type="AntiFam" id="ANF00223">
    <property type="entry name" value="Shadow ORF (opposite guaB)"/>
</dbReference>
<dbReference type="EMBL" id="VSSQ01100249">
    <property type="protein sequence ID" value="MPN42483.1"/>
    <property type="molecule type" value="Genomic_DNA"/>
</dbReference>
<sequence>MLAEDLLGLLQRGADGRRDQVLAGHNVPDEFGIIRFEPEVAVGDDTHQLVAVRNDRHAGYPVLGHERVRVRHPVVGRQEKRVGNHAVFAAFHLVHVFGLCRDGHVFMDDAHAALPGDGDGQRAFGDRIHGRAHQGDIQPDVAGEPGRDVHLAGNHHAAHWF</sequence>
<dbReference type="AntiFam" id="ANF00141">
    <property type="entry name" value="Shadow ORF (opposite guaB)"/>
</dbReference>